<comment type="caution">
    <text evidence="1">The sequence shown here is derived from an EMBL/GenBank/DDBJ whole genome shotgun (WGS) entry which is preliminary data.</text>
</comment>
<evidence type="ECO:0000313" key="2">
    <source>
        <dbReference type="Proteomes" id="UP001482620"/>
    </source>
</evidence>
<sequence>MAVRLRLLSSLRIHPTFHISQIKPVFTSSSCPPAKPPPTPWTIWGTWCIRSDRSWTPVGRVVVGSTSSTGRATVLRTVLGCPSPLSVTRLSSEGTDAPGSEWTGVNHLLIADWGYLSLKLPALHRLSVNLQWFQTYLIQLPVLV</sequence>
<accession>A0ABV0VIQ1</accession>
<gene>
    <name evidence="1" type="ORF">ILYODFUR_031429</name>
</gene>
<dbReference type="Proteomes" id="UP001482620">
    <property type="component" value="Unassembled WGS sequence"/>
</dbReference>
<proteinExistence type="predicted"/>
<organism evidence="1 2">
    <name type="scientific">Ilyodon furcidens</name>
    <name type="common">goldbreast splitfin</name>
    <dbReference type="NCBI Taxonomy" id="33524"/>
    <lineage>
        <taxon>Eukaryota</taxon>
        <taxon>Metazoa</taxon>
        <taxon>Chordata</taxon>
        <taxon>Craniata</taxon>
        <taxon>Vertebrata</taxon>
        <taxon>Euteleostomi</taxon>
        <taxon>Actinopterygii</taxon>
        <taxon>Neopterygii</taxon>
        <taxon>Teleostei</taxon>
        <taxon>Neoteleostei</taxon>
        <taxon>Acanthomorphata</taxon>
        <taxon>Ovalentaria</taxon>
        <taxon>Atherinomorphae</taxon>
        <taxon>Cyprinodontiformes</taxon>
        <taxon>Goodeidae</taxon>
        <taxon>Ilyodon</taxon>
    </lineage>
</organism>
<name>A0ABV0VIQ1_9TELE</name>
<keyword evidence="2" id="KW-1185">Reference proteome</keyword>
<protein>
    <submittedName>
        <fullName evidence="1">Uncharacterized protein</fullName>
    </submittedName>
</protein>
<evidence type="ECO:0000313" key="1">
    <source>
        <dbReference type="EMBL" id="MEQ2257134.1"/>
    </source>
</evidence>
<dbReference type="EMBL" id="JAHRIQ010109144">
    <property type="protein sequence ID" value="MEQ2257134.1"/>
    <property type="molecule type" value="Genomic_DNA"/>
</dbReference>
<reference evidence="1 2" key="1">
    <citation type="submission" date="2021-06" db="EMBL/GenBank/DDBJ databases">
        <authorList>
            <person name="Palmer J.M."/>
        </authorList>
    </citation>
    <scope>NUCLEOTIDE SEQUENCE [LARGE SCALE GENOMIC DNA]</scope>
    <source>
        <strain evidence="2">if_2019</strain>
        <tissue evidence="1">Muscle</tissue>
    </source>
</reference>